<accession>A0A5J4W5F4</accession>
<dbReference type="InterPro" id="IPR043502">
    <property type="entry name" value="DNA/RNA_pol_sf"/>
</dbReference>
<proteinExistence type="predicted"/>
<dbReference type="AlphaFoldDB" id="A0A5J4W5F4"/>
<comment type="caution">
    <text evidence="1">The sequence shown here is derived from an EMBL/GenBank/DDBJ whole genome shotgun (WGS) entry which is preliminary data.</text>
</comment>
<organism evidence="1 2">
    <name type="scientific">Streblomastix strix</name>
    <dbReference type="NCBI Taxonomy" id="222440"/>
    <lineage>
        <taxon>Eukaryota</taxon>
        <taxon>Metamonada</taxon>
        <taxon>Preaxostyla</taxon>
        <taxon>Oxymonadida</taxon>
        <taxon>Streblomastigidae</taxon>
        <taxon>Streblomastix</taxon>
    </lineage>
</organism>
<evidence type="ECO:0000313" key="1">
    <source>
        <dbReference type="EMBL" id="KAA6389882.1"/>
    </source>
</evidence>
<dbReference type="EMBL" id="SNRW01003421">
    <property type="protein sequence ID" value="KAA6389882.1"/>
    <property type="molecule type" value="Genomic_DNA"/>
</dbReference>
<reference evidence="1 2" key="1">
    <citation type="submission" date="2019-03" db="EMBL/GenBank/DDBJ databases">
        <title>Single cell metagenomics reveals metabolic interactions within the superorganism composed of flagellate Streblomastix strix and complex community of Bacteroidetes bacteria on its surface.</title>
        <authorList>
            <person name="Treitli S.C."/>
            <person name="Kolisko M."/>
            <person name="Husnik F."/>
            <person name="Keeling P."/>
            <person name="Hampl V."/>
        </authorList>
    </citation>
    <scope>NUCLEOTIDE SEQUENCE [LARGE SCALE GENOMIC DNA]</scope>
    <source>
        <strain evidence="1">ST1C</strain>
    </source>
</reference>
<dbReference type="Proteomes" id="UP000324800">
    <property type="component" value="Unassembled WGS sequence"/>
</dbReference>
<protein>
    <submittedName>
        <fullName evidence="1">Uncharacterized protein</fullName>
    </submittedName>
</protein>
<name>A0A5J4W5F4_9EUKA</name>
<dbReference type="SUPFAM" id="SSF56672">
    <property type="entry name" value="DNA/RNA polymerases"/>
    <property type="match status" value="1"/>
</dbReference>
<evidence type="ECO:0000313" key="2">
    <source>
        <dbReference type="Proteomes" id="UP000324800"/>
    </source>
</evidence>
<sequence length="242" mass="27831">MYCPVLKISSVSNEHYPEDNRNTEIFLIHNIHRKQCDRTETNSNFSWMGMEPDQRNSQTEINEAIPSPTRSIQQEKINKYKNRDNSKKTAKLIGKLNYLRQKFQKASLLLNKMDHQKAQAAILRGQNTSMIMSRTAIPDINQQVAKLRANIQEQLIQIPSQMSLATDAAPSEWGSTREKQLKMIAIAHGSWNKRQPTLTCNNREIKAIIQGLRSFAKILKNSRIRSLAIRSDNNTAVFDIRK</sequence>
<gene>
    <name evidence="1" type="ORF">EZS28_014593</name>
</gene>